<dbReference type="EMBL" id="CM001882">
    <property type="protein sequence ID" value="EOY06757.1"/>
    <property type="molecule type" value="Genomic_DNA"/>
</dbReference>
<name>A0A061EQX5_THECC</name>
<protein>
    <submittedName>
        <fullName evidence="1">Uncharacterized protein</fullName>
    </submittedName>
</protein>
<gene>
    <name evidence="1" type="ORF">TCM_021389</name>
</gene>
<dbReference type="InParanoid" id="A0A061EQX5"/>
<dbReference type="AlphaFoldDB" id="A0A061EQX5"/>
<sequence length="155" mass="16938">MCLNVFVVSDMLRHENFRVLTCQTRLDTKHIKIKPKTCLTCVFSNRVNILCSKLPSLMPSGPKNNPTTEPSLCQSNPSHPVNLGLPSSEVEAEASTLNLSSLILGFVHSTPPLESIASLLLPHFQGSTHHPISSTISFPSQALKVRSILLPMSCH</sequence>
<dbReference type="Proteomes" id="UP000026915">
    <property type="component" value="Chromosome 4"/>
</dbReference>
<reference evidence="1 2" key="1">
    <citation type="journal article" date="2013" name="Genome Biol.">
        <title>The genome sequence of the most widely cultivated cacao type and its use to identify candidate genes regulating pod color.</title>
        <authorList>
            <person name="Motamayor J.C."/>
            <person name="Mockaitis K."/>
            <person name="Schmutz J."/>
            <person name="Haiminen N."/>
            <person name="Iii D.L."/>
            <person name="Cornejo O."/>
            <person name="Findley S.D."/>
            <person name="Zheng P."/>
            <person name="Utro F."/>
            <person name="Royaert S."/>
            <person name="Saski C."/>
            <person name="Jenkins J."/>
            <person name="Podicheti R."/>
            <person name="Zhao M."/>
            <person name="Scheffler B.E."/>
            <person name="Stack J.C."/>
            <person name="Feltus F.A."/>
            <person name="Mustiga G.M."/>
            <person name="Amores F."/>
            <person name="Phillips W."/>
            <person name="Marelli J.P."/>
            <person name="May G.D."/>
            <person name="Shapiro H."/>
            <person name="Ma J."/>
            <person name="Bustamante C.D."/>
            <person name="Schnell R.J."/>
            <person name="Main D."/>
            <person name="Gilbert D."/>
            <person name="Parida L."/>
            <person name="Kuhn D.N."/>
        </authorList>
    </citation>
    <scope>NUCLEOTIDE SEQUENCE [LARGE SCALE GENOMIC DNA]</scope>
    <source>
        <strain evidence="2">cv. Matina 1-6</strain>
    </source>
</reference>
<proteinExistence type="predicted"/>
<accession>A0A061EQX5</accession>
<dbReference type="Gramene" id="EOY06757">
    <property type="protein sequence ID" value="EOY06757"/>
    <property type="gene ID" value="TCM_021389"/>
</dbReference>
<keyword evidence="2" id="KW-1185">Reference proteome</keyword>
<organism evidence="1 2">
    <name type="scientific">Theobroma cacao</name>
    <name type="common">Cacao</name>
    <name type="synonym">Cocoa</name>
    <dbReference type="NCBI Taxonomy" id="3641"/>
    <lineage>
        <taxon>Eukaryota</taxon>
        <taxon>Viridiplantae</taxon>
        <taxon>Streptophyta</taxon>
        <taxon>Embryophyta</taxon>
        <taxon>Tracheophyta</taxon>
        <taxon>Spermatophyta</taxon>
        <taxon>Magnoliopsida</taxon>
        <taxon>eudicotyledons</taxon>
        <taxon>Gunneridae</taxon>
        <taxon>Pentapetalae</taxon>
        <taxon>rosids</taxon>
        <taxon>malvids</taxon>
        <taxon>Malvales</taxon>
        <taxon>Malvaceae</taxon>
        <taxon>Byttnerioideae</taxon>
        <taxon>Theobroma</taxon>
    </lineage>
</organism>
<dbReference type="HOGENOM" id="CLU_1698666_0_0_1"/>
<evidence type="ECO:0000313" key="2">
    <source>
        <dbReference type="Proteomes" id="UP000026915"/>
    </source>
</evidence>
<evidence type="ECO:0000313" key="1">
    <source>
        <dbReference type="EMBL" id="EOY06757.1"/>
    </source>
</evidence>